<protein>
    <recommendedName>
        <fullName evidence="3">F-box domain-containing protein</fullName>
    </recommendedName>
</protein>
<organism evidence="1 2">
    <name type="scientific">Aureobasidium pullulans</name>
    <name type="common">Black yeast</name>
    <name type="synonym">Pullularia pullulans</name>
    <dbReference type="NCBI Taxonomy" id="5580"/>
    <lineage>
        <taxon>Eukaryota</taxon>
        <taxon>Fungi</taxon>
        <taxon>Dikarya</taxon>
        <taxon>Ascomycota</taxon>
        <taxon>Pezizomycotina</taxon>
        <taxon>Dothideomycetes</taxon>
        <taxon>Dothideomycetidae</taxon>
        <taxon>Dothideales</taxon>
        <taxon>Saccotheciaceae</taxon>
        <taxon>Aureobasidium</taxon>
    </lineage>
</organism>
<name>A0A4S8YLH2_AURPU</name>
<dbReference type="Proteomes" id="UP000310421">
    <property type="component" value="Unassembled WGS sequence"/>
</dbReference>
<reference evidence="1 2" key="1">
    <citation type="submission" date="2018-10" db="EMBL/GenBank/DDBJ databases">
        <title>Fifty Aureobasidium pullulans genomes reveal a recombining polyextremotolerant generalist.</title>
        <authorList>
            <person name="Gostincar C."/>
            <person name="Turk M."/>
            <person name="Zajc J."/>
            <person name="Gunde-Cimerman N."/>
        </authorList>
    </citation>
    <scope>NUCLEOTIDE SEQUENCE [LARGE SCALE GENOMIC DNA]</scope>
    <source>
        <strain evidence="1 2">EXF-10751</strain>
    </source>
</reference>
<evidence type="ECO:0000313" key="2">
    <source>
        <dbReference type="Proteomes" id="UP000310421"/>
    </source>
</evidence>
<accession>A0A4S8YLH2</accession>
<comment type="caution">
    <text evidence="1">The sequence shown here is derived from an EMBL/GenBank/DDBJ whole genome shotgun (WGS) entry which is preliminary data.</text>
</comment>
<dbReference type="AlphaFoldDB" id="A0A4S8YLH2"/>
<evidence type="ECO:0008006" key="3">
    <source>
        <dbReference type="Google" id="ProtNLM"/>
    </source>
</evidence>
<dbReference type="EMBL" id="QZAN01000191">
    <property type="protein sequence ID" value="THW55439.1"/>
    <property type="molecule type" value="Genomic_DNA"/>
</dbReference>
<sequence>MDRPSIMSSPLEKALLRLQVFSKGPSLGHFLKLHLAINDILNLRLASRSLHDLFELNKVAFKTIHIHTPVPPGREQQIDALAAVALACRHIVVKIAFPSKASNSPLLQPPSAETSPYASESNTSSEILSEIIESYCPYVEPPIAWKFVVQRKPGDVDQVLLEKWCQIFKLLSNMETLHIACNGDPAWPGCTDIESLLVILRIALERTNPEHLQTVRLSPIHAMGIMHLRWAGAGAYGEACAARDPVWYRLKVLELQILNPYHQISKSQTQVFDKIFTDYLQSLSRTLTRLDISWIGADGPNPFAAGDGYPNLKFMRSWSRLEELWLGRVKTGHDVSLIKQLAPHLQRLMVASDVLDKDGESTHQAWDDCLVQHENHHKDGSEWMALQEVRLSALPAPLFQNRLA</sequence>
<proteinExistence type="predicted"/>
<evidence type="ECO:0000313" key="1">
    <source>
        <dbReference type="EMBL" id="THW55439.1"/>
    </source>
</evidence>
<gene>
    <name evidence="1" type="ORF">D6D20_09479</name>
</gene>